<dbReference type="Pfam" id="PF05699">
    <property type="entry name" value="Dimer_Tnp_hAT"/>
    <property type="match status" value="1"/>
</dbReference>
<dbReference type="Proteomes" id="UP001281410">
    <property type="component" value="Unassembled WGS sequence"/>
</dbReference>
<evidence type="ECO:0000313" key="3">
    <source>
        <dbReference type="Proteomes" id="UP001281410"/>
    </source>
</evidence>
<dbReference type="GO" id="GO:0046983">
    <property type="term" value="F:protein dimerization activity"/>
    <property type="evidence" value="ECO:0007669"/>
    <property type="project" value="InterPro"/>
</dbReference>
<evidence type="ECO:0000259" key="1">
    <source>
        <dbReference type="Pfam" id="PF05699"/>
    </source>
</evidence>
<dbReference type="InterPro" id="IPR055298">
    <property type="entry name" value="AtLOH3-like"/>
</dbReference>
<reference evidence="2" key="1">
    <citation type="journal article" date="2023" name="Plant J.">
        <title>Genome sequences and population genomics provide insights into the demographic history, inbreeding, and mutation load of two 'living fossil' tree species of Dipteronia.</title>
        <authorList>
            <person name="Feng Y."/>
            <person name="Comes H.P."/>
            <person name="Chen J."/>
            <person name="Zhu S."/>
            <person name="Lu R."/>
            <person name="Zhang X."/>
            <person name="Li P."/>
            <person name="Qiu J."/>
            <person name="Olsen K.M."/>
            <person name="Qiu Y."/>
        </authorList>
    </citation>
    <scope>NUCLEOTIDE SEQUENCE</scope>
    <source>
        <strain evidence="2">NBL</strain>
    </source>
</reference>
<comment type="caution">
    <text evidence="2">The sequence shown here is derived from an EMBL/GenBank/DDBJ whole genome shotgun (WGS) entry which is preliminary data.</text>
</comment>
<keyword evidence="3" id="KW-1185">Reference proteome</keyword>
<protein>
    <recommendedName>
        <fullName evidence="1">HAT C-terminal dimerisation domain-containing protein</fullName>
    </recommendedName>
</protein>
<dbReference type="AlphaFoldDB" id="A0AAE0A8S3"/>
<dbReference type="InterPro" id="IPR008906">
    <property type="entry name" value="HATC_C_dom"/>
</dbReference>
<organism evidence="2 3">
    <name type="scientific">Dipteronia sinensis</name>
    <dbReference type="NCBI Taxonomy" id="43782"/>
    <lineage>
        <taxon>Eukaryota</taxon>
        <taxon>Viridiplantae</taxon>
        <taxon>Streptophyta</taxon>
        <taxon>Embryophyta</taxon>
        <taxon>Tracheophyta</taxon>
        <taxon>Spermatophyta</taxon>
        <taxon>Magnoliopsida</taxon>
        <taxon>eudicotyledons</taxon>
        <taxon>Gunneridae</taxon>
        <taxon>Pentapetalae</taxon>
        <taxon>rosids</taxon>
        <taxon>malvids</taxon>
        <taxon>Sapindales</taxon>
        <taxon>Sapindaceae</taxon>
        <taxon>Hippocastanoideae</taxon>
        <taxon>Acereae</taxon>
        <taxon>Dipteronia</taxon>
    </lineage>
</organism>
<name>A0AAE0A8S3_9ROSI</name>
<dbReference type="EMBL" id="JANJYJ010000006">
    <property type="protein sequence ID" value="KAK3205473.1"/>
    <property type="molecule type" value="Genomic_DNA"/>
</dbReference>
<dbReference type="PANTHER" id="PTHR11697">
    <property type="entry name" value="GENERAL TRANSCRIPTION FACTOR 2-RELATED ZINC FINGER PROTEIN"/>
    <property type="match status" value="1"/>
</dbReference>
<dbReference type="PANTHER" id="PTHR11697:SF230">
    <property type="entry name" value="ZINC FINGER, MYM DOMAIN CONTAINING 1"/>
    <property type="match status" value="1"/>
</dbReference>
<sequence length="161" mass="18992">MRLLTLCSTLDLYDGFKSFKIDDICTLTQKFYHQDSIRTELDILRRQLEHYEHAVVHCAEFQNIASLYELCRVLVESRKSEHFLLIDRLIGLVLTLSVSTTTTERAFSAMNLLKTPLRNKMENDFLANCMVVYIEREFVDSISMDSILDEFDEKPRRCRFH</sequence>
<proteinExistence type="predicted"/>
<accession>A0AAE0A8S3</accession>
<evidence type="ECO:0000313" key="2">
    <source>
        <dbReference type="EMBL" id="KAK3205473.1"/>
    </source>
</evidence>
<gene>
    <name evidence="2" type="ORF">Dsin_019519</name>
</gene>
<feature type="domain" description="HAT C-terminal dimerisation" evidence="1">
    <location>
        <begin position="78"/>
        <end position="137"/>
    </location>
</feature>